<evidence type="ECO:0000256" key="1">
    <source>
        <dbReference type="ARBA" id="ARBA00004304"/>
    </source>
</evidence>
<dbReference type="AlphaFoldDB" id="A0A977TJ42"/>
<evidence type="ECO:0000256" key="2">
    <source>
        <dbReference type="ARBA" id="ARBA00008892"/>
    </source>
</evidence>
<organism evidence="14">
    <name type="scientific">Rhyzodiastes puetzi</name>
    <dbReference type="NCBI Taxonomy" id="2983424"/>
    <lineage>
        <taxon>Eukaryota</taxon>
        <taxon>Metazoa</taxon>
        <taxon>Ecdysozoa</taxon>
        <taxon>Arthropoda</taxon>
        <taxon>Hexapoda</taxon>
        <taxon>Insecta</taxon>
        <taxon>Pterygota</taxon>
        <taxon>Neoptera</taxon>
        <taxon>Endopterygota</taxon>
        <taxon>Coleoptera</taxon>
        <taxon>Adephaga</taxon>
        <taxon>Caraboidea</taxon>
        <taxon>Carabidae</taxon>
        <taxon>Rhysodinae</taxon>
        <taxon>Rhyzodiastes</taxon>
    </lineage>
</organism>
<comment type="subunit">
    <text evidence="3">F-type ATPases have 2 components, CF(1) - the catalytic core - and CF(0) - the membrane proton channel.</text>
</comment>
<evidence type="ECO:0000256" key="11">
    <source>
        <dbReference type="ARBA" id="ARBA00023136"/>
    </source>
</evidence>
<evidence type="ECO:0000256" key="9">
    <source>
        <dbReference type="ARBA" id="ARBA00023065"/>
    </source>
</evidence>
<keyword evidence="8 13" id="KW-1133">Transmembrane helix</keyword>
<evidence type="ECO:0000313" key="14">
    <source>
        <dbReference type="EMBL" id="UXW64215.1"/>
    </source>
</evidence>
<dbReference type="GO" id="GO:0031966">
    <property type="term" value="C:mitochondrial membrane"/>
    <property type="evidence" value="ECO:0007669"/>
    <property type="project" value="UniProtKB-SubCell"/>
</dbReference>
<proteinExistence type="inferred from homology"/>
<accession>A0A977TJ42</accession>
<reference evidence="14" key="1">
    <citation type="submission" date="2021-09" db="EMBL/GenBank/DDBJ databases">
        <title>Mitogenomic phylogeny of Adephaga (Coleoptera) based on intensive taxon sampling.</title>
        <authorList>
            <person name="Zhao T.Y."/>
            <person name="Lu L."/>
        </authorList>
    </citation>
    <scope>NUCLEOTIDE SEQUENCE</scope>
</reference>
<keyword evidence="6 12" id="KW-0812">Transmembrane</keyword>
<keyword evidence="10 12" id="KW-0496">Mitochondrion</keyword>
<keyword evidence="5 12" id="KW-0138">CF(0)</keyword>
<comment type="similarity">
    <text evidence="2 12">Belongs to the ATPase protein 8 family.</text>
</comment>
<evidence type="ECO:0000256" key="6">
    <source>
        <dbReference type="ARBA" id="ARBA00022692"/>
    </source>
</evidence>
<evidence type="ECO:0000256" key="7">
    <source>
        <dbReference type="ARBA" id="ARBA00022781"/>
    </source>
</evidence>
<evidence type="ECO:0000256" key="12">
    <source>
        <dbReference type="RuleBase" id="RU003661"/>
    </source>
</evidence>
<keyword evidence="11 13" id="KW-0472">Membrane</keyword>
<evidence type="ECO:0000256" key="3">
    <source>
        <dbReference type="ARBA" id="ARBA00011291"/>
    </source>
</evidence>
<evidence type="ECO:0000256" key="10">
    <source>
        <dbReference type="ARBA" id="ARBA00023128"/>
    </source>
</evidence>
<evidence type="ECO:0000256" key="8">
    <source>
        <dbReference type="ARBA" id="ARBA00022989"/>
    </source>
</evidence>
<dbReference type="GO" id="GO:0015078">
    <property type="term" value="F:proton transmembrane transporter activity"/>
    <property type="evidence" value="ECO:0007669"/>
    <property type="project" value="InterPro"/>
</dbReference>
<evidence type="ECO:0000256" key="13">
    <source>
        <dbReference type="SAM" id="Phobius"/>
    </source>
</evidence>
<dbReference type="GeneID" id="76331509"/>
<protein>
    <recommendedName>
        <fullName evidence="12">ATP synthase complex subunit 8</fullName>
    </recommendedName>
</protein>
<sequence length="52" mass="6324">MPQMAPLHWLIMFILFLLIFILLNSMNYYNSISLKSTPMKNNITEIYSIWKW</sequence>
<dbReference type="Pfam" id="PF00895">
    <property type="entry name" value="ATP-synt_8"/>
    <property type="match status" value="1"/>
</dbReference>
<dbReference type="GO" id="GO:0015986">
    <property type="term" value="P:proton motive force-driven ATP synthesis"/>
    <property type="evidence" value="ECO:0007669"/>
    <property type="project" value="InterPro"/>
</dbReference>
<keyword evidence="9 12" id="KW-0406">Ion transport</keyword>
<gene>
    <name evidence="14" type="primary">ATP8</name>
</gene>
<dbReference type="EMBL" id="OK323373">
    <property type="protein sequence ID" value="UXW64215.1"/>
    <property type="molecule type" value="Genomic_DNA"/>
</dbReference>
<name>A0A977TJ42_9CARA</name>
<evidence type="ECO:0000256" key="4">
    <source>
        <dbReference type="ARBA" id="ARBA00022448"/>
    </source>
</evidence>
<dbReference type="InterPro" id="IPR001421">
    <property type="entry name" value="ATP8_metazoa"/>
</dbReference>
<evidence type="ECO:0000256" key="5">
    <source>
        <dbReference type="ARBA" id="ARBA00022547"/>
    </source>
</evidence>
<keyword evidence="4 12" id="KW-0813">Transport</keyword>
<comment type="subcellular location">
    <subcellularLocation>
        <location evidence="1 12">Mitochondrion membrane</location>
        <topology evidence="1 12">Single-pass membrane protein</topology>
    </subcellularLocation>
</comment>
<feature type="transmembrane region" description="Helical" evidence="13">
    <location>
        <begin position="6"/>
        <end position="29"/>
    </location>
</feature>
<dbReference type="GO" id="GO:0045259">
    <property type="term" value="C:proton-transporting ATP synthase complex"/>
    <property type="evidence" value="ECO:0007669"/>
    <property type="project" value="UniProtKB-KW"/>
</dbReference>
<dbReference type="RefSeq" id="YP_010528113.1">
    <property type="nucleotide sequence ID" value="NC_067745.1"/>
</dbReference>
<keyword evidence="7 12" id="KW-0375">Hydrogen ion transport</keyword>
<dbReference type="CTD" id="4509"/>
<geneLocation type="mitochondrion" evidence="14"/>